<dbReference type="PANTHER" id="PTHR45527">
    <property type="entry name" value="NONRIBOSOMAL PEPTIDE SYNTHETASE"/>
    <property type="match status" value="1"/>
</dbReference>
<dbReference type="PROSITE" id="PS51186">
    <property type="entry name" value="GNAT"/>
    <property type="match status" value="1"/>
</dbReference>
<organism evidence="2 3">
    <name type="scientific">Janibacter indicus</name>
    <dbReference type="NCBI Taxonomy" id="857417"/>
    <lineage>
        <taxon>Bacteria</taxon>
        <taxon>Bacillati</taxon>
        <taxon>Actinomycetota</taxon>
        <taxon>Actinomycetes</taxon>
        <taxon>Micrococcales</taxon>
        <taxon>Intrasporangiaceae</taxon>
        <taxon>Janibacter</taxon>
    </lineage>
</organism>
<dbReference type="AlphaFoldDB" id="A0A1L3ME27"/>
<dbReference type="Pfam" id="PF00668">
    <property type="entry name" value="Condensation"/>
    <property type="match status" value="1"/>
</dbReference>
<dbReference type="GO" id="GO:0008610">
    <property type="term" value="P:lipid biosynthetic process"/>
    <property type="evidence" value="ECO:0007669"/>
    <property type="project" value="UniProtKB-ARBA"/>
</dbReference>
<dbReference type="SUPFAM" id="SSF55729">
    <property type="entry name" value="Acyl-CoA N-acyltransferases (Nat)"/>
    <property type="match status" value="1"/>
</dbReference>
<dbReference type="Gene3D" id="3.30.559.30">
    <property type="entry name" value="Nonribosomal peptide synthetase, condensation domain"/>
    <property type="match status" value="1"/>
</dbReference>
<dbReference type="Proteomes" id="UP000182938">
    <property type="component" value="Chromosome"/>
</dbReference>
<name>A0A1L3ME27_9MICO</name>
<dbReference type="Gene3D" id="3.30.559.10">
    <property type="entry name" value="Chloramphenicol acetyltransferase-like domain"/>
    <property type="match status" value="1"/>
</dbReference>
<dbReference type="GO" id="GO:0016747">
    <property type="term" value="F:acyltransferase activity, transferring groups other than amino-acyl groups"/>
    <property type="evidence" value="ECO:0007669"/>
    <property type="project" value="InterPro"/>
</dbReference>
<dbReference type="GO" id="GO:0005737">
    <property type="term" value="C:cytoplasm"/>
    <property type="evidence" value="ECO:0007669"/>
    <property type="project" value="TreeGrafter"/>
</dbReference>
<dbReference type="GO" id="GO:0031177">
    <property type="term" value="F:phosphopantetheine binding"/>
    <property type="evidence" value="ECO:0007669"/>
    <property type="project" value="TreeGrafter"/>
</dbReference>
<proteinExistence type="predicted"/>
<evidence type="ECO:0000313" key="2">
    <source>
        <dbReference type="EMBL" id="APH00667.1"/>
    </source>
</evidence>
<dbReference type="Gene3D" id="3.40.630.30">
    <property type="match status" value="1"/>
</dbReference>
<dbReference type="PANTHER" id="PTHR45527:SF1">
    <property type="entry name" value="FATTY ACID SYNTHASE"/>
    <property type="match status" value="1"/>
</dbReference>
<dbReference type="KEGG" id="jte:ASJ30_03220"/>
<dbReference type="GO" id="GO:0043041">
    <property type="term" value="P:amino acid activation for nonribosomal peptide biosynthetic process"/>
    <property type="evidence" value="ECO:0007669"/>
    <property type="project" value="TreeGrafter"/>
</dbReference>
<dbReference type="EMBL" id="CP013290">
    <property type="protein sequence ID" value="APH00667.1"/>
    <property type="molecule type" value="Genomic_DNA"/>
</dbReference>
<keyword evidence="3" id="KW-1185">Reference proteome</keyword>
<accession>A0A1L3ME27</accession>
<protein>
    <submittedName>
        <fullName evidence="2">Peptide synthetase</fullName>
    </submittedName>
</protein>
<dbReference type="InterPro" id="IPR000182">
    <property type="entry name" value="GNAT_dom"/>
</dbReference>
<reference evidence="2 3" key="1">
    <citation type="submission" date="2015-11" db="EMBL/GenBank/DDBJ databases">
        <authorList>
            <person name="Zhang Y."/>
            <person name="Guo Z."/>
        </authorList>
    </citation>
    <scope>NUCLEOTIDE SEQUENCE [LARGE SCALE GENOMIC DNA]</scope>
    <source>
        <strain evidence="2 3">YFY001</strain>
    </source>
</reference>
<evidence type="ECO:0000259" key="1">
    <source>
        <dbReference type="PROSITE" id="PS51186"/>
    </source>
</evidence>
<sequence length="588" mass="64061">MRLSNVAHLRLPFGRLLGYDVTARRTDRPLPVSFDQQRHVSAGERPGSWMAICFTLPAPVARQRLSAAWLAVVARHGTLRSGFSVGPDGQPLLEEIEVTPGEWVEHPIATGQAVNDAVRDVLDASCTPFATPSHRLCVLETATAPTVIIGADHAHVDMWSMLVVIRDLLAALELTDGDEVPELTLVPPFAEHTTALRHRDPAPEHVQRRWAEVLAASGDVMPRFPLPLGEPVPQAERVEVRDVLDVDGSAALAAQARGDGVSTLATVVAAMTAVTRNLADVPLRAVFPVHSRYDATWHDSVGWFIANSVLESADPDPSACADAVKEAVQLGSWPLAEVFVPWGGMPEAPGMFAVSWLDLRRLPVRVDAAGLDAQYVGASIRSDGVMLWFIIDETGLHLRCRYPDTDEARRHVGGWLDALVHDLRTRATESVGGVLELGERRFRVRRAVRGDVAAIVALLADDELGAAREGDDIAHYERVFDAVDRDSAQYLAVVRDERDRVVATMQLSIILGLSRHGATRLQVEGVRVASGERSAGLGTAMLEWAHEHGRAHGAALSQVTTDRVRTRAHAFYEHLGYEASHLGLKRPL</sequence>
<feature type="domain" description="N-acetyltransferase" evidence="1">
    <location>
        <begin position="442"/>
        <end position="588"/>
    </location>
</feature>
<dbReference type="InterPro" id="IPR001242">
    <property type="entry name" value="Condensation_dom"/>
</dbReference>
<dbReference type="InterPro" id="IPR023213">
    <property type="entry name" value="CAT-like_dom_sf"/>
</dbReference>
<dbReference type="GO" id="GO:0044550">
    <property type="term" value="P:secondary metabolite biosynthetic process"/>
    <property type="evidence" value="ECO:0007669"/>
    <property type="project" value="TreeGrafter"/>
</dbReference>
<gene>
    <name evidence="2" type="ORF">ASJ30_03220</name>
</gene>
<dbReference type="InterPro" id="IPR016181">
    <property type="entry name" value="Acyl_CoA_acyltransferase"/>
</dbReference>
<evidence type="ECO:0000313" key="3">
    <source>
        <dbReference type="Proteomes" id="UP000182938"/>
    </source>
</evidence>
<dbReference type="RefSeq" id="WP_072623833.1">
    <property type="nucleotide sequence ID" value="NZ_CP013290.1"/>
</dbReference>
<dbReference type="SUPFAM" id="SSF52777">
    <property type="entry name" value="CoA-dependent acyltransferases"/>
    <property type="match status" value="2"/>
</dbReference>
<dbReference type="Pfam" id="PF00583">
    <property type="entry name" value="Acetyltransf_1"/>
    <property type="match status" value="1"/>
</dbReference>